<reference evidence="3 4" key="1">
    <citation type="submission" date="2019-11" db="EMBL/GenBank/DDBJ databases">
        <title>Whole-genome sequence of a the green, strictly anaerobic photosynthetic bacterium Heliobacillus mobilis DSM 6151.</title>
        <authorList>
            <person name="Kyndt J.A."/>
            <person name="Meyer T.E."/>
        </authorList>
    </citation>
    <scope>NUCLEOTIDE SEQUENCE [LARGE SCALE GENOMIC DNA]</scope>
    <source>
        <strain evidence="3 4">DSM 6151</strain>
    </source>
</reference>
<keyword evidence="1" id="KW-0418">Kinase</keyword>
<dbReference type="Proteomes" id="UP000430670">
    <property type="component" value="Unassembled WGS sequence"/>
</dbReference>
<dbReference type="Pfam" id="PF13581">
    <property type="entry name" value="HATPase_c_2"/>
    <property type="match status" value="1"/>
</dbReference>
<dbReference type="CDD" id="cd16936">
    <property type="entry name" value="HATPase_RsbW-like"/>
    <property type="match status" value="1"/>
</dbReference>
<keyword evidence="1" id="KW-0723">Serine/threonine-protein kinase</keyword>
<dbReference type="GO" id="GO:0004674">
    <property type="term" value="F:protein serine/threonine kinase activity"/>
    <property type="evidence" value="ECO:0007669"/>
    <property type="project" value="UniProtKB-KW"/>
</dbReference>
<organism evidence="3 4">
    <name type="scientific">Heliobacterium mobile</name>
    <name type="common">Heliobacillus mobilis</name>
    <dbReference type="NCBI Taxonomy" id="28064"/>
    <lineage>
        <taxon>Bacteria</taxon>
        <taxon>Bacillati</taxon>
        <taxon>Bacillota</taxon>
        <taxon>Clostridia</taxon>
        <taxon>Eubacteriales</taxon>
        <taxon>Heliobacteriaceae</taxon>
        <taxon>Heliobacterium</taxon>
    </lineage>
</organism>
<keyword evidence="3" id="KW-0547">Nucleotide-binding</keyword>
<evidence type="ECO:0000259" key="2">
    <source>
        <dbReference type="Pfam" id="PF13581"/>
    </source>
</evidence>
<sequence>MHKGRFFLMTATKVFRFASCLGNIEKAVEQILDEVRTLPWEPMDLDFIKLALIEALVNSVVHGNKEHPDKWVTVCYGVVGGRFLMEATDEGPGFNPDVRKDYDLLSETGRGLLLIRAAMDEVTFNQKGNSIRLVKFIPQAASSSMEANCLRGDGAFPLRKEEQ</sequence>
<feature type="domain" description="Histidine kinase/HSP90-like ATPase" evidence="2">
    <location>
        <begin position="29"/>
        <end position="135"/>
    </location>
</feature>
<dbReference type="EMBL" id="WNKU01000007">
    <property type="protein sequence ID" value="MTV48929.1"/>
    <property type="molecule type" value="Genomic_DNA"/>
</dbReference>
<keyword evidence="3" id="KW-0067">ATP-binding</keyword>
<name>A0A6I3SJ56_HELMO</name>
<dbReference type="SUPFAM" id="SSF55874">
    <property type="entry name" value="ATPase domain of HSP90 chaperone/DNA topoisomerase II/histidine kinase"/>
    <property type="match status" value="1"/>
</dbReference>
<dbReference type="PANTHER" id="PTHR35526">
    <property type="entry name" value="ANTI-SIGMA-F FACTOR RSBW-RELATED"/>
    <property type="match status" value="1"/>
</dbReference>
<gene>
    <name evidence="3" type="ORF">GJ688_08025</name>
</gene>
<dbReference type="InterPro" id="IPR003594">
    <property type="entry name" value="HATPase_dom"/>
</dbReference>
<dbReference type="AlphaFoldDB" id="A0A6I3SJ56"/>
<dbReference type="PANTHER" id="PTHR35526:SF3">
    <property type="entry name" value="ANTI-SIGMA-F FACTOR RSBW"/>
    <property type="match status" value="1"/>
</dbReference>
<evidence type="ECO:0000313" key="4">
    <source>
        <dbReference type="Proteomes" id="UP000430670"/>
    </source>
</evidence>
<comment type="caution">
    <text evidence="3">The sequence shown here is derived from an EMBL/GenBank/DDBJ whole genome shotgun (WGS) entry which is preliminary data.</text>
</comment>
<accession>A0A6I3SJ56</accession>
<proteinExistence type="predicted"/>
<evidence type="ECO:0000313" key="3">
    <source>
        <dbReference type="EMBL" id="MTV48929.1"/>
    </source>
</evidence>
<dbReference type="Gene3D" id="3.30.565.10">
    <property type="entry name" value="Histidine kinase-like ATPase, C-terminal domain"/>
    <property type="match status" value="1"/>
</dbReference>
<dbReference type="OrthoDB" id="2620581at2"/>
<dbReference type="InterPro" id="IPR036890">
    <property type="entry name" value="HATPase_C_sf"/>
</dbReference>
<dbReference type="GO" id="GO:0005524">
    <property type="term" value="F:ATP binding"/>
    <property type="evidence" value="ECO:0007669"/>
    <property type="project" value="UniProtKB-KW"/>
</dbReference>
<dbReference type="InterPro" id="IPR050267">
    <property type="entry name" value="Anti-sigma-factor_SerPK"/>
</dbReference>
<keyword evidence="1" id="KW-0808">Transferase</keyword>
<evidence type="ECO:0000256" key="1">
    <source>
        <dbReference type="ARBA" id="ARBA00022527"/>
    </source>
</evidence>
<protein>
    <submittedName>
        <fullName evidence="3">ATP-binding protein</fullName>
    </submittedName>
</protein>
<keyword evidence="4" id="KW-1185">Reference proteome</keyword>